<dbReference type="AlphaFoldDB" id="A0A6B2K306"/>
<dbReference type="EMBL" id="JAAGAB010000003">
    <property type="protein sequence ID" value="NDV02182.1"/>
    <property type="molecule type" value="Genomic_DNA"/>
</dbReference>
<name>A0A6B2K306_9RHOB</name>
<dbReference type="SUPFAM" id="SSF54001">
    <property type="entry name" value="Cysteine proteinases"/>
    <property type="match status" value="1"/>
</dbReference>
<proteinExistence type="predicted"/>
<keyword evidence="2" id="KW-1185">Reference proteome</keyword>
<organism evidence="1 2">
    <name type="scientific">Pseudoroseicyclus tamaricis</name>
    <dbReference type="NCBI Taxonomy" id="2705421"/>
    <lineage>
        <taxon>Bacteria</taxon>
        <taxon>Pseudomonadati</taxon>
        <taxon>Pseudomonadota</taxon>
        <taxon>Alphaproteobacteria</taxon>
        <taxon>Rhodobacterales</taxon>
        <taxon>Paracoccaceae</taxon>
        <taxon>Pseudoroseicyclus</taxon>
    </lineage>
</organism>
<reference evidence="1 2" key="1">
    <citation type="submission" date="2020-02" db="EMBL/GenBank/DDBJ databases">
        <title>Pseudoroseicyclus tamarix, sp. nov., isolated from offshore sediment of a Tamarix chinensis forest.</title>
        <authorList>
            <person name="Gai Y."/>
        </authorList>
    </citation>
    <scope>NUCLEOTIDE SEQUENCE [LARGE SCALE GENOMIC DNA]</scope>
    <source>
        <strain evidence="1 2">CLL3-39</strain>
    </source>
</reference>
<gene>
    <name evidence="1" type="ORF">GZA08_14525</name>
</gene>
<accession>A0A6B2K306</accession>
<protein>
    <submittedName>
        <fullName evidence="1">Peptidoglycan peptidase</fullName>
    </submittedName>
</protein>
<dbReference type="RefSeq" id="WP_163894879.1">
    <property type="nucleotide sequence ID" value="NZ_JAAGAB010000003.1"/>
</dbReference>
<evidence type="ECO:0000313" key="1">
    <source>
        <dbReference type="EMBL" id="NDV02182.1"/>
    </source>
</evidence>
<dbReference type="InterPro" id="IPR038765">
    <property type="entry name" value="Papain-like_cys_pep_sf"/>
</dbReference>
<evidence type="ECO:0000313" key="2">
    <source>
        <dbReference type="Proteomes" id="UP000474757"/>
    </source>
</evidence>
<comment type="caution">
    <text evidence="1">The sequence shown here is derived from an EMBL/GenBank/DDBJ whole genome shotgun (WGS) entry which is preliminary data.</text>
</comment>
<sequence>MAEAAWDWHPGDLVFRNGWLPADDWLKEATGGTWASVGILRSSSGGPRVIYVSPERGVTEDMLDDFIAGLGPDEYEAYRLTGLDPNAPGRQVEQGPLPSYALFEVYGAPFDTDLTLGNGRFYGAELAFEAAQSAGSRLGEPVRLGDLAEVDAGLLASLPGLPYCAAGPPEACWQAMRERQVVTPDSLIASGMLTRMYPE</sequence>
<dbReference type="Proteomes" id="UP000474757">
    <property type="component" value="Unassembled WGS sequence"/>
</dbReference>
<dbReference type="Gene3D" id="3.90.1720.10">
    <property type="entry name" value="endopeptidase domain like (from Nostoc punctiforme)"/>
    <property type="match status" value="1"/>
</dbReference>